<dbReference type="EMBL" id="PDVP01000003">
    <property type="protein sequence ID" value="PHP67808.1"/>
    <property type="molecule type" value="Genomic_DNA"/>
</dbReference>
<evidence type="ECO:0000256" key="2">
    <source>
        <dbReference type="ARBA" id="ARBA00023008"/>
    </source>
</evidence>
<accession>A0A2G1QRH4</accession>
<dbReference type="Gene3D" id="3.40.30.10">
    <property type="entry name" value="Glutaredoxin"/>
    <property type="match status" value="1"/>
</dbReference>
<evidence type="ECO:0000256" key="4">
    <source>
        <dbReference type="PIRSR" id="PIRSR603782-2"/>
    </source>
</evidence>
<feature type="disulfide bond" description="Redox-active" evidence="4">
    <location>
        <begin position="67"/>
        <end position="71"/>
    </location>
</feature>
<dbReference type="InterPro" id="IPR036249">
    <property type="entry name" value="Thioredoxin-like_sf"/>
</dbReference>
<dbReference type="OrthoDB" id="9790194at2"/>
<feature type="binding site" evidence="3">
    <location>
        <position position="71"/>
    </location>
    <ligand>
        <name>Cu cation</name>
        <dbReference type="ChEBI" id="CHEBI:23378"/>
    </ligand>
</feature>
<organism evidence="5 6">
    <name type="scientific">Zhengella mangrovi</name>
    <dbReference type="NCBI Taxonomy" id="1982044"/>
    <lineage>
        <taxon>Bacteria</taxon>
        <taxon>Pseudomonadati</taxon>
        <taxon>Pseudomonadota</taxon>
        <taxon>Alphaproteobacteria</taxon>
        <taxon>Hyphomicrobiales</taxon>
        <taxon>Notoacmeibacteraceae</taxon>
        <taxon>Zhengella</taxon>
    </lineage>
</organism>
<dbReference type="Pfam" id="PF02630">
    <property type="entry name" value="SCO1-SenC"/>
    <property type="match status" value="1"/>
</dbReference>
<dbReference type="CDD" id="cd02968">
    <property type="entry name" value="SCO"/>
    <property type="match status" value="1"/>
</dbReference>
<comment type="caution">
    <text evidence="5">The sequence shown here is derived from an EMBL/GenBank/DDBJ whole genome shotgun (WGS) entry which is preliminary data.</text>
</comment>
<keyword evidence="6" id="KW-1185">Reference proteome</keyword>
<feature type="binding site" evidence="3">
    <location>
        <position position="67"/>
    </location>
    <ligand>
        <name>Cu cation</name>
        <dbReference type="ChEBI" id="CHEBI:23378"/>
    </ligand>
</feature>
<protein>
    <recommendedName>
        <fullName evidence="7">SCO family protein</fullName>
    </recommendedName>
</protein>
<evidence type="ECO:0008006" key="7">
    <source>
        <dbReference type="Google" id="ProtNLM"/>
    </source>
</evidence>
<gene>
    <name evidence="5" type="ORF">CSC94_07680</name>
</gene>
<sequence length="192" mass="20875">MRGVLYAILAAVVLATGVLGYTAYRTVNQNGGTFGGPFTLTDMYGNEITEKALRGQPVAIYFGFTHCPEVCPTTLYELNGWLSKLGPEGRNIKAFFFTVDPERDSPEMLKDYITNVTDRVVGISGDPAEIAKVIKDYKIYAKKVPTDDGKDYTMDHTASVLLLNANGGFEGTIAYGENPDTAMAKLRRLAAG</sequence>
<dbReference type="Proteomes" id="UP000221168">
    <property type="component" value="Unassembled WGS sequence"/>
</dbReference>
<reference evidence="5 6" key="1">
    <citation type="submission" date="2017-10" db="EMBL/GenBank/DDBJ databases">
        <title>Sedimentibacterium mangrovi gen. nov., sp. nov., a novel member of family Phyllobacteriacea isolated from mangrove sediment.</title>
        <authorList>
            <person name="Liao H."/>
            <person name="Tian Y."/>
        </authorList>
    </citation>
    <scope>NUCLEOTIDE SEQUENCE [LARGE SCALE GENOMIC DNA]</scope>
    <source>
        <strain evidence="5 6">X9-2-2</strain>
    </source>
</reference>
<dbReference type="RefSeq" id="WP_099305975.1">
    <property type="nucleotide sequence ID" value="NZ_PDVP01000003.1"/>
</dbReference>
<evidence type="ECO:0000256" key="1">
    <source>
        <dbReference type="ARBA" id="ARBA00010996"/>
    </source>
</evidence>
<dbReference type="InterPro" id="IPR003782">
    <property type="entry name" value="SCO1/SenC"/>
</dbReference>
<evidence type="ECO:0000313" key="6">
    <source>
        <dbReference type="Proteomes" id="UP000221168"/>
    </source>
</evidence>
<dbReference type="GO" id="GO:0046872">
    <property type="term" value="F:metal ion binding"/>
    <property type="evidence" value="ECO:0007669"/>
    <property type="project" value="UniProtKB-KW"/>
</dbReference>
<dbReference type="SUPFAM" id="SSF52833">
    <property type="entry name" value="Thioredoxin-like"/>
    <property type="match status" value="1"/>
</dbReference>
<proteinExistence type="inferred from homology"/>
<dbReference type="FunFam" id="3.40.30.10:FF:000013">
    <property type="entry name" value="Blast:Protein SCO1 homolog, mitochondrial"/>
    <property type="match status" value="1"/>
</dbReference>
<name>A0A2G1QRH4_9HYPH</name>
<evidence type="ECO:0000256" key="3">
    <source>
        <dbReference type="PIRSR" id="PIRSR603782-1"/>
    </source>
</evidence>
<dbReference type="PANTHER" id="PTHR12151">
    <property type="entry name" value="ELECTRON TRANSPORT PROTIN SCO1/SENC FAMILY MEMBER"/>
    <property type="match status" value="1"/>
</dbReference>
<evidence type="ECO:0000313" key="5">
    <source>
        <dbReference type="EMBL" id="PHP67808.1"/>
    </source>
</evidence>
<keyword evidence="2 3" id="KW-0186">Copper</keyword>
<feature type="binding site" evidence="3">
    <location>
        <position position="156"/>
    </location>
    <ligand>
        <name>Cu cation</name>
        <dbReference type="ChEBI" id="CHEBI:23378"/>
    </ligand>
</feature>
<comment type="similarity">
    <text evidence="1">Belongs to the SCO1/2 family.</text>
</comment>
<keyword evidence="3" id="KW-0479">Metal-binding</keyword>
<keyword evidence="4" id="KW-1015">Disulfide bond</keyword>
<dbReference type="PANTHER" id="PTHR12151:SF25">
    <property type="entry name" value="LINALOOL DEHYDRATASE_ISOMERASE DOMAIN-CONTAINING PROTEIN"/>
    <property type="match status" value="1"/>
</dbReference>
<dbReference type="AlphaFoldDB" id="A0A2G1QRH4"/>